<dbReference type="AlphaFoldDB" id="A0A813DV10"/>
<comment type="caution">
    <text evidence="2">The sequence shown here is derived from an EMBL/GenBank/DDBJ whole genome shotgun (WGS) entry which is preliminary data.</text>
</comment>
<feature type="compositionally biased region" description="Polar residues" evidence="1">
    <location>
        <begin position="33"/>
        <end position="44"/>
    </location>
</feature>
<keyword evidence="3" id="KW-1185">Reference proteome</keyword>
<dbReference type="OrthoDB" id="20017at2759"/>
<dbReference type="Proteomes" id="UP000654075">
    <property type="component" value="Unassembled WGS sequence"/>
</dbReference>
<evidence type="ECO:0000313" key="3">
    <source>
        <dbReference type="Proteomes" id="UP000654075"/>
    </source>
</evidence>
<sequence length="261" mass="27367">MAGESFESPLGSDFEDLGEDGASSNDAGLLQSDDWQSSATTESQWLLVDEVDEEDGPASDLEGAESDLEGESCSPAREEEPQHCRAAPSARLLTCSPLEVGSDLLVVQEGSCGRDLTQLCSPALEAFPDVSCARCIGHVASKGRVTKVVPASLAQLVEHLTEGPQDTASNVFPAVARAIVRNDGQEAWPEETALHLVLGESFGFGMLHIGALLPGHAAEIHLDLGLTAGPSAQCGGRRSAWVLADQHGEPFGPLLVLEVAF</sequence>
<accession>A0A813DV10</accession>
<evidence type="ECO:0000313" key="2">
    <source>
        <dbReference type="EMBL" id="CAE8589512.1"/>
    </source>
</evidence>
<name>A0A813DV10_POLGL</name>
<feature type="region of interest" description="Disordered" evidence="1">
    <location>
        <begin position="1"/>
        <end position="82"/>
    </location>
</feature>
<feature type="compositionally biased region" description="Acidic residues" evidence="1">
    <location>
        <begin position="49"/>
        <end position="70"/>
    </location>
</feature>
<organism evidence="2 3">
    <name type="scientific">Polarella glacialis</name>
    <name type="common">Dinoflagellate</name>
    <dbReference type="NCBI Taxonomy" id="89957"/>
    <lineage>
        <taxon>Eukaryota</taxon>
        <taxon>Sar</taxon>
        <taxon>Alveolata</taxon>
        <taxon>Dinophyceae</taxon>
        <taxon>Suessiales</taxon>
        <taxon>Suessiaceae</taxon>
        <taxon>Polarella</taxon>
    </lineage>
</organism>
<reference evidence="2" key="1">
    <citation type="submission" date="2021-02" db="EMBL/GenBank/DDBJ databases">
        <authorList>
            <person name="Dougan E. K."/>
            <person name="Rhodes N."/>
            <person name="Thang M."/>
            <person name="Chan C."/>
        </authorList>
    </citation>
    <scope>NUCLEOTIDE SEQUENCE</scope>
</reference>
<gene>
    <name evidence="2" type="ORF">PGLA1383_LOCUS8269</name>
</gene>
<dbReference type="EMBL" id="CAJNNV010003735">
    <property type="protein sequence ID" value="CAE8589512.1"/>
    <property type="molecule type" value="Genomic_DNA"/>
</dbReference>
<evidence type="ECO:0000256" key="1">
    <source>
        <dbReference type="SAM" id="MobiDB-lite"/>
    </source>
</evidence>
<protein>
    <submittedName>
        <fullName evidence="2">Uncharacterized protein</fullName>
    </submittedName>
</protein>
<proteinExistence type="predicted"/>